<dbReference type="InterPro" id="IPR011446">
    <property type="entry name" value="BBP7"/>
</dbReference>
<dbReference type="Pfam" id="PF07585">
    <property type="entry name" value="BBP7"/>
    <property type="match status" value="1"/>
</dbReference>
<feature type="compositionally biased region" description="Acidic residues" evidence="1">
    <location>
        <begin position="246"/>
        <end position="260"/>
    </location>
</feature>
<dbReference type="OrthoDB" id="256641at2"/>
<evidence type="ECO:0000256" key="2">
    <source>
        <dbReference type="SAM" id="SignalP"/>
    </source>
</evidence>
<organism evidence="3 4">
    <name type="scientific">Botrimarina hoheduenensis</name>
    <dbReference type="NCBI Taxonomy" id="2528000"/>
    <lineage>
        <taxon>Bacteria</taxon>
        <taxon>Pseudomonadati</taxon>
        <taxon>Planctomycetota</taxon>
        <taxon>Planctomycetia</taxon>
        <taxon>Pirellulales</taxon>
        <taxon>Lacipirellulaceae</taxon>
        <taxon>Botrimarina</taxon>
    </lineage>
</organism>
<gene>
    <name evidence="3" type="ORF">Pla111_22420</name>
</gene>
<keyword evidence="2" id="KW-0732">Signal</keyword>
<feature type="region of interest" description="Disordered" evidence="1">
    <location>
        <begin position="220"/>
        <end position="263"/>
    </location>
</feature>
<proteinExistence type="predicted"/>
<dbReference type="RefSeq" id="WP_146574299.1">
    <property type="nucleotide sequence ID" value="NZ_SJPH01000004.1"/>
</dbReference>
<dbReference type="EMBL" id="SJPH01000004">
    <property type="protein sequence ID" value="TWT43291.1"/>
    <property type="molecule type" value="Genomic_DNA"/>
</dbReference>
<accession>A0A5C5VZR9</accession>
<reference evidence="3 4" key="1">
    <citation type="submission" date="2019-02" db="EMBL/GenBank/DDBJ databases">
        <title>Deep-cultivation of Planctomycetes and their phenomic and genomic characterization uncovers novel biology.</title>
        <authorList>
            <person name="Wiegand S."/>
            <person name="Jogler M."/>
            <person name="Boedeker C."/>
            <person name="Pinto D."/>
            <person name="Vollmers J."/>
            <person name="Rivas-Marin E."/>
            <person name="Kohn T."/>
            <person name="Peeters S.H."/>
            <person name="Heuer A."/>
            <person name="Rast P."/>
            <person name="Oberbeckmann S."/>
            <person name="Bunk B."/>
            <person name="Jeske O."/>
            <person name="Meyerdierks A."/>
            <person name="Storesund J.E."/>
            <person name="Kallscheuer N."/>
            <person name="Luecker S."/>
            <person name="Lage O.M."/>
            <person name="Pohl T."/>
            <person name="Merkel B.J."/>
            <person name="Hornburger P."/>
            <person name="Mueller R.-W."/>
            <person name="Bruemmer F."/>
            <person name="Labrenz M."/>
            <person name="Spormann A.M."/>
            <person name="Op Den Camp H."/>
            <person name="Overmann J."/>
            <person name="Amann R."/>
            <person name="Jetten M.S.M."/>
            <person name="Mascher T."/>
            <person name="Medema M.H."/>
            <person name="Devos D.P."/>
            <person name="Kaster A.-K."/>
            <person name="Ovreas L."/>
            <person name="Rohde M."/>
            <person name="Galperin M.Y."/>
            <person name="Jogler C."/>
        </authorList>
    </citation>
    <scope>NUCLEOTIDE SEQUENCE [LARGE SCALE GENOMIC DNA]</scope>
    <source>
        <strain evidence="3 4">Pla111</strain>
    </source>
</reference>
<evidence type="ECO:0000313" key="3">
    <source>
        <dbReference type="EMBL" id="TWT43291.1"/>
    </source>
</evidence>
<keyword evidence="4" id="KW-1185">Reference proteome</keyword>
<sequence precursor="true">MFAPRHRLLTAALGCLLAPASLCHAQAYGLEDVVANNDLRWFEPAELDLDGRIDSQAGFFFRYDKTVWAITGERIEIGSPGLTVASEDIFNGILTPDEENARNVLLQVNIQDLAVNGITPETISAFFPLQRVDPNDPMSDFVTVTVTVPVDDDTTRDVEVPQLDGDSDRLDAALSQYQVKNGILDATPDAEFAWGDRYEFGYSDGERGWTIGILDGPEAKSNATYGVPDTPYTSQTDSDQPGVDPAYEDNDIDGDGDGVLDGDGPQFGDGHFLGFGSVAVNFELPDPNFLNGFRDYLNNLAGAQAGTVYGPVYYVGNYGAEQEDSAGDDDTYEGAAADDLDGDLFGGSFFILADLNGDGTIDDDERIAQITDFDDLYTFNVFFDTVTTRNVTEMNGVEWMLTHQIDQSHRLEQGRSDRLQFSYGVRFLRLQDRFSMVGLGSILGRTSVSAEIDNQLVGPQLGLRWTRDRGKWDFSVDGRVMFAYNRADIDQYGVFGEEAIPGALNRSASARTTTSVYGKFEDDFSPLAELRLEARYKLTRALALKIGYTAQYVDNIQRASQSVIYRAPDFGVKDARTDILANGVNFGIEFRH</sequence>
<protein>
    <submittedName>
        <fullName evidence="3">Uncharacterized protein</fullName>
    </submittedName>
</protein>
<feature type="chain" id="PRO_5023088872" evidence="2">
    <location>
        <begin position="26"/>
        <end position="592"/>
    </location>
</feature>
<evidence type="ECO:0000256" key="1">
    <source>
        <dbReference type="SAM" id="MobiDB-lite"/>
    </source>
</evidence>
<dbReference type="AlphaFoldDB" id="A0A5C5VZR9"/>
<dbReference type="Proteomes" id="UP000318995">
    <property type="component" value="Unassembled WGS sequence"/>
</dbReference>
<comment type="caution">
    <text evidence="3">The sequence shown here is derived from an EMBL/GenBank/DDBJ whole genome shotgun (WGS) entry which is preliminary data.</text>
</comment>
<evidence type="ECO:0000313" key="4">
    <source>
        <dbReference type="Proteomes" id="UP000318995"/>
    </source>
</evidence>
<name>A0A5C5VZR9_9BACT</name>
<feature type="signal peptide" evidence="2">
    <location>
        <begin position="1"/>
        <end position="25"/>
    </location>
</feature>